<feature type="region of interest" description="Disordered" evidence="1">
    <location>
        <begin position="379"/>
        <end position="407"/>
    </location>
</feature>
<gene>
    <name evidence="2" type="ORF">PGLA1383_LOCUS39880</name>
</gene>
<accession>A0A813GHU1</accession>
<sequence>MHSSAAAVTARLLRMQTALNCMPSIARASASARGVECRGPLVPILVKSARRRGLAFPGAAALSRCSRSMVTAVAIAASFQRRSRRAGGMVALPFPGTRSAARHMFATASNSPATVTPTAPLAPPDRPGIPLATAHKHNSSATPTQPSHLSSCAAPAAVSAAVRPSWTWSRNARRTGSGGQELLNALNRHGFVGVELDPHELDILAEALESFAGQRAFRFPPIPRAASEMGPSAADLPREAMPPACAACFDALYGVALQAARVLRSEQHLPWPPPPCGEGTPFQGAGDSWPFGASFFNIFNYDHGCLNKHRDRGVLTVVYGAPDRSDALATRLWMHAPSDKGLQWEAPAAGQLLLWAGEGLEIEGLAAIEHCVRVDPEGPYVEHSHERRDPEAPSSGNRRSVALVLDE</sequence>
<protein>
    <submittedName>
        <fullName evidence="2">Uncharacterized protein</fullName>
    </submittedName>
</protein>
<dbReference type="AlphaFoldDB" id="A0A813GHU1"/>
<dbReference type="OrthoDB" id="288590at2759"/>
<feature type="region of interest" description="Disordered" evidence="1">
    <location>
        <begin position="132"/>
        <end position="152"/>
    </location>
</feature>
<organism evidence="2 3">
    <name type="scientific">Polarella glacialis</name>
    <name type="common">Dinoflagellate</name>
    <dbReference type="NCBI Taxonomy" id="89957"/>
    <lineage>
        <taxon>Eukaryota</taxon>
        <taxon>Sar</taxon>
        <taxon>Alveolata</taxon>
        <taxon>Dinophyceae</taxon>
        <taxon>Suessiales</taxon>
        <taxon>Suessiaceae</taxon>
        <taxon>Polarella</taxon>
    </lineage>
</organism>
<proteinExistence type="predicted"/>
<dbReference type="Proteomes" id="UP000654075">
    <property type="component" value="Unassembled WGS sequence"/>
</dbReference>
<dbReference type="EMBL" id="CAJNNV010027971">
    <property type="protein sequence ID" value="CAE8622425.1"/>
    <property type="molecule type" value="Genomic_DNA"/>
</dbReference>
<keyword evidence="3" id="KW-1185">Reference proteome</keyword>
<feature type="compositionally biased region" description="Polar residues" evidence="1">
    <location>
        <begin position="139"/>
        <end position="149"/>
    </location>
</feature>
<evidence type="ECO:0000313" key="3">
    <source>
        <dbReference type="Proteomes" id="UP000654075"/>
    </source>
</evidence>
<name>A0A813GHU1_POLGL</name>
<evidence type="ECO:0000256" key="1">
    <source>
        <dbReference type="SAM" id="MobiDB-lite"/>
    </source>
</evidence>
<feature type="compositionally biased region" description="Basic and acidic residues" evidence="1">
    <location>
        <begin position="379"/>
        <end position="391"/>
    </location>
</feature>
<reference evidence="2" key="1">
    <citation type="submission" date="2021-02" db="EMBL/GenBank/DDBJ databases">
        <authorList>
            <person name="Dougan E. K."/>
            <person name="Rhodes N."/>
            <person name="Thang M."/>
            <person name="Chan C."/>
        </authorList>
    </citation>
    <scope>NUCLEOTIDE SEQUENCE</scope>
</reference>
<evidence type="ECO:0000313" key="2">
    <source>
        <dbReference type="EMBL" id="CAE8622425.1"/>
    </source>
</evidence>
<comment type="caution">
    <text evidence="2">The sequence shown here is derived from an EMBL/GenBank/DDBJ whole genome shotgun (WGS) entry which is preliminary data.</text>
</comment>